<dbReference type="EC" id="1.1.1.100" evidence="4"/>
<proteinExistence type="inferred from homology"/>
<dbReference type="PANTHER" id="PTHR44196:SF1">
    <property type="entry name" value="DEHYDROGENASE_REDUCTASE SDR FAMILY MEMBER 7B"/>
    <property type="match status" value="1"/>
</dbReference>
<dbReference type="Proteomes" id="UP000326837">
    <property type="component" value="Chromosome"/>
</dbReference>
<evidence type="ECO:0000256" key="3">
    <source>
        <dbReference type="RuleBase" id="RU000363"/>
    </source>
</evidence>
<dbReference type="EMBL" id="AP021861">
    <property type="protein sequence ID" value="BBO34104.1"/>
    <property type="molecule type" value="Genomic_DNA"/>
</dbReference>
<evidence type="ECO:0000256" key="2">
    <source>
        <dbReference type="ARBA" id="ARBA00023002"/>
    </source>
</evidence>
<accession>A0A5K7XBD2</accession>
<comment type="similarity">
    <text evidence="1 3">Belongs to the short-chain dehydrogenases/reductases (SDR) family.</text>
</comment>
<dbReference type="CDD" id="cd05233">
    <property type="entry name" value="SDR_c"/>
    <property type="match status" value="1"/>
</dbReference>
<dbReference type="PROSITE" id="PS00061">
    <property type="entry name" value="ADH_SHORT"/>
    <property type="match status" value="1"/>
</dbReference>
<dbReference type="InterPro" id="IPR002347">
    <property type="entry name" value="SDR_fam"/>
</dbReference>
<dbReference type="PRINTS" id="PR00081">
    <property type="entry name" value="GDHRDH"/>
</dbReference>
<name>A0A5K7XBD2_9BACT</name>
<evidence type="ECO:0000313" key="5">
    <source>
        <dbReference type="Proteomes" id="UP000326837"/>
    </source>
</evidence>
<keyword evidence="2 4" id="KW-0560">Oxidoreductase</keyword>
<dbReference type="KEGG" id="lpav:PLANPX_3716"/>
<evidence type="ECO:0000256" key="1">
    <source>
        <dbReference type="ARBA" id="ARBA00006484"/>
    </source>
</evidence>
<protein>
    <submittedName>
        <fullName evidence="4">3-oxoacyl reductase</fullName>
        <ecNumber evidence="4">1.1.1.100</ecNumber>
    </submittedName>
</protein>
<dbReference type="AlphaFoldDB" id="A0A5K7XBD2"/>
<dbReference type="Pfam" id="PF00106">
    <property type="entry name" value="adh_short"/>
    <property type="match status" value="1"/>
</dbReference>
<dbReference type="PANTHER" id="PTHR44196">
    <property type="entry name" value="DEHYDROGENASE/REDUCTASE SDR FAMILY MEMBER 7B"/>
    <property type="match status" value="1"/>
</dbReference>
<sequence length="305" mass="32969">MGIRSTHPIAPLRRAVRSLFFHPHVHSGDPQWAVLHYMSYWQDKVCVVAGGSAGLGLAIGRALAKRNARVVLIGRRQDALDAAAGELQRAGGNVTPIAGDMAWQEDVDRVAAEVTEKFGRVEMLCNCAGRSTRGKVLDAAPEDFQQLFEANFYTMVRATRAFAPLLLKSRGHLVNIGSLASKVAPRYTGAYPASKFAIAAYTQQLRLELGDQGVHAMLVCPGPFTREDNGKRYAADGVGVPAAAQAPGAGAHLKTLDPDYVAERILKACEQRRADLVIPAKVRILCALSQLSASWGDWLLTRSTK</sequence>
<dbReference type="GO" id="GO:0016020">
    <property type="term" value="C:membrane"/>
    <property type="evidence" value="ECO:0007669"/>
    <property type="project" value="TreeGrafter"/>
</dbReference>
<organism evidence="4 5">
    <name type="scientific">Lacipirellula parvula</name>
    <dbReference type="NCBI Taxonomy" id="2650471"/>
    <lineage>
        <taxon>Bacteria</taxon>
        <taxon>Pseudomonadati</taxon>
        <taxon>Planctomycetota</taxon>
        <taxon>Planctomycetia</taxon>
        <taxon>Pirellulales</taxon>
        <taxon>Lacipirellulaceae</taxon>
        <taxon>Lacipirellula</taxon>
    </lineage>
</organism>
<dbReference type="InterPro" id="IPR020904">
    <property type="entry name" value="Sc_DH/Rdtase_CS"/>
</dbReference>
<dbReference type="SUPFAM" id="SSF51735">
    <property type="entry name" value="NAD(P)-binding Rossmann-fold domains"/>
    <property type="match status" value="1"/>
</dbReference>
<dbReference type="PRINTS" id="PR00080">
    <property type="entry name" value="SDRFAMILY"/>
</dbReference>
<evidence type="ECO:0000313" key="4">
    <source>
        <dbReference type="EMBL" id="BBO34104.1"/>
    </source>
</evidence>
<reference evidence="5" key="1">
    <citation type="submission" date="2019-10" db="EMBL/GenBank/DDBJ databases">
        <title>Lacipirellula parvula gen. nov., sp. nov., representing a lineage of planctomycetes widespread in freshwater anoxic habitats, and description of the family Lacipirellulaceae.</title>
        <authorList>
            <person name="Dedysh S.N."/>
            <person name="Kulichevskaya I.S."/>
            <person name="Beletsky A.V."/>
            <person name="Rakitin A.L."/>
            <person name="Mardanov A.V."/>
            <person name="Ivanova A.A."/>
            <person name="Saltykova V.X."/>
            <person name="Rijpstra W.I.C."/>
            <person name="Sinninghe Damste J.S."/>
            <person name="Ravin N.V."/>
        </authorList>
    </citation>
    <scope>NUCLEOTIDE SEQUENCE [LARGE SCALE GENOMIC DNA]</scope>
    <source>
        <strain evidence="5">PX69</strain>
    </source>
</reference>
<dbReference type="GO" id="GO:0004316">
    <property type="term" value="F:3-oxoacyl-[acyl-carrier-protein] reductase (NADPH) activity"/>
    <property type="evidence" value="ECO:0007669"/>
    <property type="project" value="UniProtKB-EC"/>
</dbReference>
<gene>
    <name evidence="4" type="ORF">PLANPX_3716</name>
</gene>
<keyword evidence="5" id="KW-1185">Reference proteome</keyword>
<dbReference type="InterPro" id="IPR036291">
    <property type="entry name" value="NAD(P)-bd_dom_sf"/>
</dbReference>
<dbReference type="Gene3D" id="3.40.50.720">
    <property type="entry name" value="NAD(P)-binding Rossmann-like Domain"/>
    <property type="match status" value="1"/>
</dbReference>